<keyword evidence="1" id="KW-0805">Transcription regulation</keyword>
<dbReference type="Pfam" id="PF03861">
    <property type="entry name" value="ANTAR"/>
    <property type="match status" value="1"/>
</dbReference>
<evidence type="ECO:0000259" key="3">
    <source>
        <dbReference type="PROSITE" id="PS50921"/>
    </source>
</evidence>
<dbReference type="PROSITE" id="PS50921">
    <property type="entry name" value="ANTAR"/>
    <property type="match status" value="1"/>
</dbReference>
<dbReference type="Gene3D" id="1.10.10.10">
    <property type="entry name" value="Winged helix-like DNA-binding domain superfamily/Winged helix DNA-binding domain"/>
    <property type="match status" value="1"/>
</dbReference>
<dbReference type="Gene3D" id="3.30.450.40">
    <property type="match status" value="1"/>
</dbReference>
<organism evidence="4 5">
    <name type="scientific">Arthrobacter psychrolactophilus</name>
    <dbReference type="NCBI Taxonomy" id="92442"/>
    <lineage>
        <taxon>Bacteria</taxon>
        <taxon>Bacillati</taxon>
        <taxon>Actinomycetota</taxon>
        <taxon>Actinomycetes</taxon>
        <taxon>Micrococcales</taxon>
        <taxon>Micrococcaceae</taxon>
        <taxon>Arthrobacter</taxon>
    </lineage>
</organism>
<reference evidence="4 5" key="1">
    <citation type="submission" date="2018-05" db="EMBL/GenBank/DDBJ databases">
        <title>Genetic diversity of glacier-inhabiting Cryobacterium bacteria in China and description of Cryobacterium mengkeensis sp. nov. and Arthrobacter glacialis sp. nov.</title>
        <authorList>
            <person name="Liu Q."/>
            <person name="Xin Y.-H."/>
        </authorList>
    </citation>
    <scope>NUCLEOTIDE SEQUENCE [LARGE SCALE GENOMIC DNA]</scope>
    <source>
        <strain evidence="4 5">B7</strain>
    </source>
</reference>
<protein>
    <submittedName>
        <fullName evidence="4">GAF domain-containing protein</fullName>
    </submittedName>
</protein>
<keyword evidence="2" id="KW-0804">Transcription</keyword>
<evidence type="ECO:0000256" key="1">
    <source>
        <dbReference type="ARBA" id="ARBA00023015"/>
    </source>
</evidence>
<dbReference type="SUPFAM" id="SSF55781">
    <property type="entry name" value="GAF domain-like"/>
    <property type="match status" value="1"/>
</dbReference>
<evidence type="ECO:0000313" key="5">
    <source>
        <dbReference type="Proteomes" id="UP000247980"/>
    </source>
</evidence>
<comment type="caution">
    <text evidence="4">The sequence shown here is derived from an EMBL/GenBank/DDBJ whole genome shotgun (WGS) entry which is preliminary data.</text>
</comment>
<evidence type="ECO:0000256" key="2">
    <source>
        <dbReference type="ARBA" id="ARBA00023163"/>
    </source>
</evidence>
<dbReference type="InterPro" id="IPR029016">
    <property type="entry name" value="GAF-like_dom_sf"/>
</dbReference>
<evidence type="ECO:0000313" key="4">
    <source>
        <dbReference type="EMBL" id="PYI38630.1"/>
    </source>
</evidence>
<dbReference type="InterPro" id="IPR003018">
    <property type="entry name" value="GAF"/>
</dbReference>
<accession>A0A2V5J780</accession>
<dbReference type="GO" id="GO:0003723">
    <property type="term" value="F:RNA binding"/>
    <property type="evidence" value="ECO:0007669"/>
    <property type="project" value="InterPro"/>
</dbReference>
<name>A0A2V5J780_9MICC</name>
<dbReference type="EMBL" id="QJVC01000006">
    <property type="protein sequence ID" value="PYI38630.1"/>
    <property type="molecule type" value="Genomic_DNA"/>
</dbReference>
<dbReference type="InterPro" id="IPR036388">
    <property type="entry name" value="WH-like_DNA-bd_sf"/>
</dbReference>
<sequence>MSISWIWVSTFVFPILRQWIPEAKLARASWAAKLDTNNAGSHSQENLQNLLLDSHGFSEFMLELAVSAASDLGSGAPVLCSITVERDFLPITVASSGAQALILDERQYVRNSGPCLSALRNQKTVFVPNLARSKHWTAYSLDIHSSGVAAILAIPVAAGPRTAAALNCYAFDTITMDVSFRAAVELMAASLSGILRLALRIHPGVSAGSGSIPEIDSRAVVDSAVGFIMMKERCSREEAFGRLGQLALAGKLRMRDQAAILLWESRRTI</sequence>
<dbReference type="Proteomes" id="UP000247980">
    <property type="component" value="Unassembled WGS sequence"/>
</dbReference>
<dbReference type="OrthoDB" id="3820533at2"/>
<dbReference type="Pfam" id="PF13185">
    <property type="entry name" value="GAF_2"/>
    <property type="match status" value="1"/>
</dbReference>
<feature type="domain" description="ANTAR" evidence="3">
    <location>
        <begin position="201"/>
        <end position="262"/>
    </location>
</feature>
<gene>
    <name evidence="4" type="ORF">CVS30_08675</name>
</gene>
<dbReference type="AlphaFoldDB" id="A0A2V5J780"/>
<keyword evidence="5" id="KW-1185">Reference proteome</keyword>
<proteinExistence type="predicted"/>
<dbReference type="InterPro" id="IPR005561">
    <property type="entry name" value="ANTAR"/>
</dbReference>